<comment type="cofactor">
    <cofactor evidence="1 12">
        <name>FAD</name>
        <dbReference type="ChEBI" id="CHEBI:57692"/>
    </cofactor>
</comment>
<dbReference type="GO" id="GO:0034628">
    <property type="term" value="P:'de novo' NAD+ biosynthetic process from L-aspartate"/>
    <property type="evidence" value="ECO:0007669"/>
    <property type="project" value="TreeGrafter"/>
</dbReference>
<dbReference type="FunFam" id="3.90.700.10:FF:000002">
    <property type="entry name" value="L-aspartate oxidase"/>
    <property type="match status" value="1"/>
</dbReference>
<dbReference type="Gene3D" id="1.20.58.100">
    <property type="entry name" value="Fumarate reductase/succinate dehydrogenase flavoprotein-like, C-terminal domain"/>
    <property type="match status" value="1"/>
</dbReference>
<dbReference type="Gene3D" id="3.50.50.60">
    <property type="entry name" value="FAD/NAD(P)-binding domain"/>
    <property type="match status" value="1"/>
</dbReference>
<dbReference type="InterPro" id="IPR027477">
    <property type="entry name" value="Succ_DH/fumarate_Rdtase_cat_sf"/>
</dbReference>
<dbReference type="SUPFAM" id="SSF51905">
    <property type="entry name" value="FAD/NAD(P)-binding domain"/>
    <property type="match status" value="1"/>
</dbReference>
<dbReference type="EC" id="1.4.3.16" evidence="4 10"/>
<dbReference type="GO" id="GO:0005737">
    <property type="term" value="C:cytoplasm"/>
    <property type="evidence" value="ECO:0007669"/>
    <property type="project" value="UniProtKB-SubCell"/>
</dbReference>
<comment type="catalytic activity">
    <reaction evidence="9">
        <text>L-aspartate + O2 = iminosuccinate + H2O2</text>
        <dbReference type="Rhea" id="RHEA:25876"/>
        <dbReference type="ChEBI" id="CHEBI:15379"/>
        <dbReference type="ChEBI" id="CHEBI:16240"/>
        <dbReference type="ChEBI" id="CHEBI:29991"/>
        <dbReference type="ChEBI" id="CHEBI:77875"/>
        <dbReference type="EC" id="1.4.3.16"/>
    </reaction>
    <physiologicalReaction direction="left-to-right" evidence="9">
        <dbReference type="Rhea" id="RHEA:25877"/>
    </physiologicalReaction>
</comment>
<dbReference type="EMBL" id="DSVI01000004">
    <property type="protein sequence ID" value="HGT47018.1"/>
    <property type="molecule type" value="Genomic_DNA"/>
</dbReference>
<evidence type="ECO:0000256" key="2">
    <source>
        <dbReference type="ARBA" id="ARBA00004950"/>
    </source>
</evidence>
<evidence type="ECO:0000256" key="13">
    <source>
        <dbReference type="SAM" id="Coils"/>
    </source>
</evidence>
<feature type="domain" description="Fumarate reductase/succinate dehydrogenase flavoprotein-like C-terminal" evidence="15">
    <location>
        <begin position="442"/>
        <end position="534"/>
    </location>
</feature>
<dbReference type="InterPro" id="IPR005288">
    <property type="entry name" value="NadB"/>
</dbReference>
<comment type="subcellular location">
    <subcellularLocation>
        <location evidence="12">Cytoplasm</location>
    </subcellularLocation>
</comment>
<comment type="caution">
    <text evidence="16">The sequence shown here is derived from an EMBL/GenBank/DDBJ whole genome shotgun (WGS) entry which is preliminary data.</text>
</comment>
<dbReference type="SUPFAM" id="SSF56425">
    <property type="entry name" value="Succinate dehydrogenase/fumarate reductase flavoprotein, catalytic domain"/>
    <property type="match status" value="1"/>
</dbReference>
<keyword evidence="6 12" id="KW-0662">Pyridine nucleotide biosynthesis</keyword>
<dbReference type="InterPro" id="IPR036188">
    <property type="entry name" value="FAD/NAD-bd_sf"/>
</dbReference>
<feature type="domain" description="FAD-dependent oxidoreductase 2 FAD-binding" evidence="14">
    <location>
        <begin position="4"/>
        <end position="392"/>
    </location>
</feature>
<dbReference type="NCBIfam" id="NF006567">
    <property type="entry name" value="PRK09077.1"/>
    <property type="match status" value="1"/>
</dbReference>
<evidence type="ECO:0000256" key="11">
    <source>
        <dbReference type="PIRSR" id="PIRSR000171-1"/>
    </source>
</evidence>
<keyword evidence="13" id="KW-0175">Coiled coil</keyword>
<dbReference type="InterPro" id="IPR003953">
    <property type="entry name" value="FAD-dep_OxRdtase_2_FAD-bd"/>
</dbReference>
<evidence type="ECO:0000256" key="4">
    <source>
        <dbReference type="ARBA" id="ARBA00012173"/>
    </source>
</evidence>
<dbReference type="FunFam" id="1.20.58.100:FF:000002">
    <property type="entry name" value="L-aspartate oxidase"/>
    <property type="match status" value="1"/>
</dbReference>
<keyword evidence="8 12" id="KW-0560">Oxidoreductase</keyword>
<dbReference type="InterPro" id="IPR015939">
    <property type="entry name" value="Fum_Rdtase/Succ_DH_flav-like_C"/>
</dbReference>
<evidence type="ECO:0000256" key="8">
    <source>
        <dbReference type="ARBA" id="ARBA00023002"/>
    </source>
</evidence>
<organism evidence="16">
    <name type="scientific">Ignavibacterium album</name>
    <dbReference type="NCBI Taxonomy" id="591197"/>
    <lineage>
        <taxon>Bacteria</taxon>
        <taxon>Pseudomonadati</taxon>
        <taxon>Ignavibacteriota</taxon>
        <taxon>Ignavibacteria</taxon>
        <taxon>Ignavibacteriales</taxon>
        <taxon>Ignavibacteriaceae</taxon>
        <taxon>Ignavibacterium</taxon>
    </lineage>
</organism>
<name>A0A832G1S6_9BACT</name>
<dbReference type="SUPFAM" id="SSF46977">
    <property type="entry name" value="Succinate dehydrogenase/fumarate reductase flavoprotein C-terminal domain"/>
    <property type="match status" value="1"/>
</dbReference>
<evidence type="ECO:0000256" key="10">
    <source>
        <dbReference type="NCBIfam" id="TIGR00551"/>
    </source>
</evidence>
<feature type="active site" description="Proton acceptor" evidence="11">
    <location>
        <position position="290"/>
    </location>
</feature>
<evidence type="ECO:0000259" key="15">
    <source>
        <dbReference type="Pfam" id="PF02910"/>
    </source>
</evidence>
<dbReference type="UniPathway" id="UPA00253">
    <property type="reaction ID" value="UER00326"/>
</dbReference>
<evidence type="ECO:0000259" key="14">
    <source>
        <dbReference type="Pfam" id="PF00890"/>
    </source>
</evidence>
<dbReference type="PANTHER" id="PTHR42716">
    <property type="entry name" value="L-ASPARTATE OXIDASE"/>
    <property type="match status" value="1"/>
</dbReference>
<evidence type="ECO:0000256" key="3">
    <source>
        <dbReference type="ARBA" id="ARBA00008562"/>
    </source>
</evidence>
<dbReference type="GO" id="GO:0008734">
    <property type="term" value="F:L-aspartate oxidase activity"/>
    <property type="evidence" value="ECO:0007669"/>
    <property type="project" value="UniProtKB-UniRule"/>
</dbReference>
<dbReference type="NCBIfam" id="TIGR00551">
    <property type="entry name" value="nadB"/>
    <property type="match status" value="1"/>
</dbReference>
<evidence type="ECO:0000256" key="9">
    <source>
        <dbReference type="ARBA" id="ARBA00048305"/>
    </source>
</evidence>
<feature type="coiled-coil region" evidence="13">
    <location>
        <begin position="454"/>
        <end position="481"/>
    </location>
</feature>
<gene>
    <name evidence="16" type="ORF">ENS56_03185</name>
</gene>
<dbReference type="Pfam" id="PF00890">
    <property type="entry name" value="FAD_binding_2"/>
    <property type="match status" value="1"/>
</dbReference>
<dbReference type="AlphaFoldDB" id="A0A832G1S6"/>
<evidence type="ECO:0000256" key="6">
    <source>
        <dbReference type="ARBA" id="ARBA00022642"/>
    </source>
</evidence>
<evidence type="ECO:0000313" key="16">
    <source>
        <dbReference type="EMBL" id="HGT47018.1"/>
    </source>
</evidence>
<evidence type="ECO:0000256" key="1">
    <source>
        <dbReference type="ARBA" id="ARBA00001974"/>
    </source>
</evidence>
<protein>
    <recommendedName>
        <fullName evidence="4 10">L-aspartate oxidase</fullName>
        <ecNumber evidence="4 10">1.4.3.16</ecNumber>
    </recommendedName>
</protein>
<evidence type="ECO:0000256" key="5">
    <source>
        <dbReference type="ARBA" id="ARBA00022630"/>
    </source>
</evidence>
<reference evidence="16" key="1">
    <citation type="journal article" date="2020" name="mSystems">
        <title>Genome- and Community-Level Interaction Insights into Carbon Utilization and Element Cycling Functions of Hydrothermarchaeota in Hydrothermal Sediment.</title>
        <authorList>
            <person name="Zhou Z."/>
            <person name="Liu Y."/>
            <person name="Xu W."/>
            <person name="Pan J."/>
            <person name="Luo Z.H."/>
            <person name="Li M."/>
        </authorList>
    </citation>
    <scope>NUCLEOTIDE SEQUENCE [LARGE SCALE GENOMIC DNA]</scope>
    <source>
        <strain evidence="16">SpSt-500</strain>
    </source>
</reference>
<keyword evidence="7 12" id="KW-0274">FAD</keyword>
<comment type="similarity">
    <text evidence="3 12">Belongs to the FAD-dependent oxidoreductase 2 family. NadB subfamily.</text>
</comment>
<dbReference type="Gene3D" id="3.90.700.10">
    <property type="entry name" value="Succinate dehydrogenase/fumarate reductase flavoprotein, catalytic domain"/>
    <property type="match status" value="1"/>
</dbReference>
<proteinExistence type="inferred from homology"/>
<dbReference type="PIRSF" id="PIRSF000171">
    <property type="entry name" value="SDHA_APRA_LASPO"/>
    <property type="match status" value="1"/>
</dbReference>
<dbReference type="PANTHER" id="PTHR42716:SF2">
    <property type="entry name" value="L-ASPARTATE OXIDASE, CHLOROPLASTIC"/>
    <property type="match status" value="1"/>
</dbReference>
<dbReference type="Pfam" id="PF02910">
    <property type="entry name" value="Succ_DH_flav_C"/>
    <property type="match status" value="1"/>
</dbReference>
<sequence length="538" mass="60100">MKTDVLIIGSGIAGLFAALKISEFADVIIVTKKEKAESNTNYAQGGIASVISQHDSFDKHIEDTLIAGAGLCRRESVEIMVKEGPERIKDLISIGTQFTKRDGDFDLAREGGHSMPRILHAKDFTGKEIERALIEAVAHKKNIQVLENYVAIDLLTEHNLTDKKGLKLENQNCWGAYLLNSINNQVVNITAKATLLATGGLGQVYLHTTNPKIATGDGFAMAYRAGVKLGNMEFIQFHPTALYGSANLPEFDSRSFLISEAVRGFGGILRTKDGNEFMHKYDSRKELAPRDIVARAIDSELKKSGDEYVYLDITHKKAEEIIDHFPNIYNTCLKMGIDITKSMIPVVPAAHYACGGIVVDSDSRSSLRGLYACGEVSMTGVHGANRLASNSLLEAVVFAYRASKNIKEFLSEYKTNLPDFPEWDDSGTLTQDEKILITHTIKEVKHTMWDYVGIVRSNERLRRAQKRISMLYEENEKLYKKTKIFQSILEARNLIACAHVIIKSAQMRNESRGLHFNIDYPEPDADFLKDTIIENKNF</sequence>
<accession>A0A832G1S6</accession>
<dbReference type="PRINTS" id="PR00368">
    <property type="entry name" value="FADPNR"/>
</dbReference>
<comment type="function">
    <text evidence="12">Catalyzes the oxidation of L-aspartate to iminoaspartate.</text>
</comment>
<dbReference type="InterPro" id="IPR037099">
    <property type="entry name" value="Fum_R/Succ_DH_flav-like_C_sf"/>
</dbReference>
<comment type="pathway">
    <text evidence="2 12">Cofactor biosynthesis; NAD(+) biosynthesis; iminoaspartate from L-aspartate (oxidase route): step 1/1.</text>
</comment>
<keyword evidence="5 12" id="KW-0285">Flavoprotein</keyword>
<evidence type="ECO:0000256" key="7">
    <source>
        <dbReference type="ARBA" id="ARBA00022827"/>
    </source>
</evidence>
<evidence type="ECO:0000256" key="12">
    <source>
        <dbReference type="RuleBase" id="RU362049"/>
    </source>
</evidence>